<dbReference type="EMBL" id="HBGG01040506">
    <property type="protein sequence ID" value="CAD9223172.1"/>
    <property type="molecule type" value="Transcribed_RNA"/>
</dbReference>
<feature type="compositionally biased region" description="Polar residues" evidence="1">
    <location>
        <begin position="33"/>
        <end position="47"/>
    </location>
</feature>
<name>A0A7S1T600_9CHLO</name>
<evidence type="ECO:0000313" key="2">
    <source>
        <dbReference type="EMBL" id="CAD9223172.1"/>
    </source>
</evidence>
<organism evidence="2">
    <name type="scientific">Tetraselmis chuii</name>
    <dbReference type="NCBI Taxonomy" id="63592"/>
    <lineage>
        <taxon>Eukaryota</taxon>
        <taxon>Viridiplantae</taxon>
        <taxon>Chlorophyta</taxon>
        <taxon>core chlorophytes</taxon>
        <taxon>Chlorodendrophyceae</taxon>
        <taxon>Chlorodendrales</taxon>
        <taxon>Chlorodendraceae</taxon>
        <taxon>Tetraselmis</taxon>
    </lineage>
</organism>
<proteinExistence type="predicted"/>
<feature type="region of interest" description="Disordered" evidence="1">
    <location>
        <begin position="20"/>
        <end position="47"/>
    </location>
</feature>
<gene>
    <name evidence="2" type="ORF">TCHU04912_LOCUS20882</name>
</gene>
<evidence type="ECO:0000256" key="1">
    <source>
        <dbReference type="SAM" id="MobiDB-lite"/>
    </source>
</evidence>
<reference evidence="2" key="1">
    <citation type="submission" date="2021-01" db="EMBL/GenBank/DDBJ databases">
        <authorList>
            <person name="Corre E."/>
            <person name="Pelletier E."/>
            <person name="Niang G."/>
            <person name="Scheremetjew M."/>
            <person name="Finn R."/>
            <person name="Kale V."/>
            <person name="Holt S."/>
            <person name="Cochrane G."/>
            <person name="Meng A."/>
            <person name="Brown T."/>
            <person name="Cohen L."/>
        </authorList>
    </citation>
    <scope>NUCLEOTIDE SEQUENCE</scope>
    <source>
        <strain evidence="2">PLY429</strain>
    </source>
</reference>
<protein>
    <submittedName>
        <fullName evidence="2">Uncharacterized protein</fullName>
    </submittedName>
</protein>
<accession>A0A7S1T600</accession>
<sequence length="362" mass="39569">MSVTASTAWAPEAVSGARGSFGWNYHSQREDTQQQSTPHLHHQQQQEGRIHYVWPVLPASGGGQATRGHAGPSLMHVSTQTESSQPSAMEVCDAGPPQWQQESSLCTAAPSGILFRSGVCGGLLPQMTTAGLAEDREMMRLSPSVLGTRQHDSISSDLEENEIMESPNTGESPDYQGHRCRSAILKRIVSSSDPNQYALLGPVTCNELYTLASLLRQDLVRVRWLYLAVQGPYRKGEFSHRATHAIADLADALATNKRLQGVILRMPQSELGSKQLGRIVGAFTQTLRSNQILTSLQFKPPGFFRQRGADFDSLVEAGRLPEQCRVAFLSGSHSRLGKESAVSTLPKEVLQRIVDYCTCSVV</sequence>
<dbReference type="AlphaFoldDB" id="A0A7S1T600"/>